<dbReference type="InterPro" id="IPR001372">
    <property type="entry name" value="Dynein_light_chain_typ-1/2"/>
</dbReference>
<dbReference type="GO" id="GO:0007017">
    <property type="term" value="P:microtubule-based process"/>
    <property type="evidence" value="ECO:0007669"/>
    <property type="project" value="InterPro"/>
</dbReference>
<dbReference type="PANTHER" id="PTHR11886">
    <property type="entry name" value="DYNEIN LIGHT CHAIN"/>
    <property type="match status" value="1"/>
</dbReference>
<dbReference type="SMART" id="SM01375">
    <property type="entry name" value="Dynein_light"/>
    <property type="match status" value="1"/>
</dbReference>
<dbReference type="GO" id="GO:0005874">
    <property type="term" value="C:microtubule"/>
    <property type="evidence" value="ECO:0007669"/>
    <property type="project" value="UniProtKB-KW"/>
</dbReference>
<keyword evidence="1" id="KW-0243">Dynein</keyword>
<comment type="subcellular location">
    <subcellularLocation>
        <location evidence="1">Cytoplasm</location>
        <location evidence="1">Cytoskeleton</location>
    </subcellularLocation>
</comment>
<dbReference type="CDD" id="cd21450">
    <property type="entry name" value="DLC-like_DYNLL1-like"/>
    <property type="match status" value="1"/>
</dbReference>
<accession>A0A7S1CB93</accession>
<keyword evidence="1" id="KW-0505">Motor protein</keyword>
<dbReference type="EMBL" id="HBFS01011362">
    <property type="protein sequence ID" value="CAD8914586.1"/>
    <property type="molecule type" value="Transcribed_RNA"/>
</dbReference>
<proteinExistence type="inferred from homology"/>
<sequence length="107" mass="11989">MAAKEKKEKVEDPSNYGKVRIAFKDVLAERQAQMFAATGSALKAFHKGELKHFWQMAEVIKDAMAEITPGKWHVVVGKEYGSYVTHEAGTLLYFFVGQTGILIFKHG</sequence>
<name>A0A7S1CB93_9STRA</name>
<keyword evidence="1" id="KW-0963">Cytoplasm</keyword>
<dbReference type="Gene3D" id="3.30.740.10">
    <property type="entry name" value="Protein Inhibitor Of Neuronal Nitric Oxide Synthase"/>
    <property type="match status" value="1"/>
</dbReference>
<keyword evidence="1" id="KW-0206">Cytoskeleton</keyword>
<dbReference type="InterPro" id="IPR037177">
    <property type="entry name" value="DLC_sf"/>
</dbReference>
<dbReference type="Pfam" id="PF01221">
    <property type="entry name" value="Dynein_light"/>
    <property type="match status" value="1"/>
</dbReference>
<dbReference type="AlphaFoldDB" id="A0A7S1CB93"/>
<dbReference type="SUPFAM" id="SSF54648">
    <property type="entry name" value="DLC"/>
    <property type="match status" value="1"/>
</dbReference>
<protein>
    <recommendedName>
        <fullName evidence="1">Dynein light chain</fullName>
    </recommendedName>
</protein>
<reference evidence="2" key="1">
    <citation type="submission" date="2021-01" db="EMBL/GenBank/DDBJ databases">
        <authorList>
            <person name="Corre E."/>
            <person name="Pelletier E."/>
            <person name="Niang G."/>
            <person name="Scheremetjew M."/>
            <person name="Finn R."/>
            <person name="Kale V."/>
            <person name="Holt S."/>
            <person name="Cochrane G."/>
            <person name="Meng A."/>
            <person name="Brown T."/>
            <person name="Cohen L."/>
        </authorList>
    </citation>
    <scope>NUCLEOTIDE SEQUENCE</scope>
    <source>
        <strain evidence="2">Ms1</strain>
    </source>
</reference>
<organism evidence="2">
    <name type="scientific">Bicosoecida sp. CB-2014</name>
    <dbReference type="NCBI Taxonomy" id="1486930"/>
    <lineage>
        <taxon>Eukaryota</taxon>
        <taxon>Sar</taxon>
        <taxon>Stramenopiles</taxon>
        <taxon>Bigyra</taxon>
        <taxon>Opalozoa</taxon>
        <taxon>Bicosoecida</taxon>
    </lineage>
</organism>
<evidence type="ECO:0000313" key="2">
    <source>
        <dbReference type="EMBL" id="CAD8914586.1"/>
    </source>
</evidence>
<dbReference type="GO" id="GO:0005868">
    <property type="term" value="C:cytoplasmic dynein complex"/>
    <property type="evidence" value="ECO:0007669"/>
    <property type="project" value="TreeGrafter"/>
</dbReference>
<dbReference type="PANTHER" id="PTHR11886:SF35">
    <property type="entry name" value="DYNEIN LIGHT CHAIN"/>
    <property type="match status" value="1"/>
</dbReference>
<gene>
    <name evidence="2" type="ORF">BSP0115_LOCUS7839</name>
</gene>
<evidence type="ECO:0000256" key="1">
    <source>
        <dbReference type="RuleBase" id="RU365010"/>
    </source>
</evidence>
<keyword evidence="1" id="KW-0493">Microtubule</keyword>
<dbReference type="GO" id="GO:0045505">
    <property type="term" value="F:dynein intermediate chain binding"/>
    <property type="evidence" value="ECO:0007669"/>
    <property type="project" value="TreeGrafter"/>
</dbReference>
<comment type="similarity">
    <text evidence="1">Belongs to the dynein light chain family.</text>
</comment>